<dbReference type="GeneID" id="35002896"/>
<evidence type="ECO:0000256" key="1">
    <source>
        <dbReference type="ARBA" id="ARBA00008324"/>
    </source>
</evidence>
<keyword evidence="5" id="KW-1185">Reference proteome</keyword>
<dbReference type="OrthoDB" id="202321at2157"/>
<dbReference type="InterPro" id="IPR039298">
    <property type="entry name" value="ACOT13"/>
</dbReference>
<evidence type="ECO:0000313" key="5">
    <source>
        <dbReference type="Proteomes" id="UP000198888"/>
    </source>
</evidence>
<evidence type="ECO:0000256" key="2">
    <source>
        <dbReference type="ARBA" id="ARBA00022801"/>
    </source>
</evidence>
<reference evidence="4 5" key="1">
    <citation type="submission" date="2016-10" db="EMBL/GenBank/DDBJ databases">
        <authorList>
            <person name="de Groot N.N."/>
        </authorList>
    </citation>
    <scope>NUCLEOTIDE SEQUENCE [LARGE SCALE GENOMIC DNA]</scope>
    <source>
        <strain evidence="4 5">DSM 22187</strain>
    </source>
</reference>
<feature type="domain" description="Thioesterase" evidence="3">
    <location>
        <begin position="57"/>
        <end position="129"/>
    </location>
</feature>
<dbReference type="CDD" id="cd03443">
    <property type="entry name" value="PaaI_thioesterase"/>
    <property type="match status" value="1"/>
</dbReference>
<evidence type="ECO:0000259" key="3">
    <source>
        <dbReference type="Pfam" id="PF03061"/>
    </source>
</evidence>
<dbReference type="EMBL" id="FNYR01000008">
    <property type="protein sequence ID" value="SEI79947.1"/>
    <property type="molecule type" value="Genomic_DNA"/>
</dbReference>
<dbReference type="InterPro" id="IPR003736">
    <property type="entry name" value="PAAI_dom"/>
</dbReference>
<dbReference type="KEGG" id="hae:halTADL_2120"/>
<dbReference type="PANTHER" id="PTHR21660:SF1">
    <property type="entry name" value="ACYL-COENZYME A THIOESTERASE 13"/>
    <property type="match status" value="1"/>
</dbReference>
<evidence type="ECO:0000313" key="4">
    <source>
        <dbReference type="EMBL" id="SEI79947.1"/>
    </source>
</evidence>
<proteinExistence type="inferred from homology"/>
<dbReference type="InterPro" id="IPR029069">
    <property type="entry name" value="HotDog_dom_sf"/>
</dbReference>
<protein>
    <submittedName>
        <fullName evidence="4">Uncharacterized domain 1-containing protein</fullName>
    </submittedName>
</protein>
<sequence length="158" mass="16644">MSEGIPAAAVDQLRTAIEDEHGYLSWLGTTVDTVETGRIVLSVPYDEKLTNTTEPPTVHGGIAATLADTAGALVQRTVFEDPETGGIATINLNINYLARVTNELTATAEVVRAGGSVGVSEMHIESPTDDGGTETVAVGQGSFRLYRDGRPSEFHTGE</sequence>
<gene>
    <name evidence="4" type="ORF">SAMN05444271_10881</name>
</gene>
<organism evidence="4 5">
    <name type="scientific">Halohasta litchfieldiae</name>
    <dbReference type="NCBI Taxonomy" id="1073996"/>
    <lineage>
        <taxon>Archaea</taxon>
        <taxon>Methanobacteriati</taxon>
        <taxon>Methanobacteriota</taxon>
        <taxon>Stenosarchaea group</taxon>
        <taxon>Halobacteria</taxon>
        <taxon>Halobacteriales</taxon>
        <taxon>Haloferacaceae</taxon>
        <taxon>Halohasta</taxon>
    </lineage>
</organism>
<dbReference type="Gene3D" id="3.10.129.10">
    <property type="entry name" value="Hotdog Thioesterase"/>
    <property type="match status" value="1"/>
</dbReference>
<comment type="similarity">
    <text evidence="1">Belongs to the thioesterase PaaI family.</text>
</comment>
<dbReference type="STRING" id="1073996.SAMN05444271_10881"/>
<dbReference type="GO" id="GO:0047617">
    <property type="term" value="F:fatty acyl-CoA hydrolase activity"/>
    <property type="evidence" value="ECO:0007669"/>
    <property type="project" value="InterPro"/>
</dbReference>
<dbReference type="InterPro" id="IPR006683">
    <property type="entry name" value="Thioestr_dom"/>
</dbReference>
<dbReference type="PANTHER" id="PTHR21660">
    <property type="entry name" value="THIOESTERASE SUPERFAMILY MEMBER-RELATED"/>
    <property type="match status" value="1"/>
</dbReference>
<name>A0A1H6TRU3_9EURY</name>
<dbReference type="Proteomes" id="UP000198888">
    <property type="component" value="Unassembled WGS sequence"/>
</dbReference>
<dbReference type="SUPFAM" id="SSF54637">
    <property type="entry name" value="Thioesterase/thiol ester dehydrase-isomerase"/>
    <property type="match status" value="1"/>
</dbReference>
<dbReference type="AlphaFoldDB" id="A0A1H6TRU3"/>
<dbReference type="NCBIfam" id="TIGR00369">
    <property type="entry name" value="unchar_dom_1"/>
    <property type="match status" value="1"/>
</dbReference>
<keyword evidence="2" id="KW-0378">Hydrolase</keyword>
<dbReference type="RefSeq" id="WP_089671895.1">
    <property type="nucleotide sequence ID" value="NZ_CP024845.1"/>
</dbReference>
<accession>A0A2H4Q3C4</accession>
<accession>A0A1H6TRU3</accession>
<dbReference type="Pfam" id="PF03061">
    <property type="entry name" value="4HBT"/>
    <property type="match status" value="1"/>
</dbReference>